<dbReference type="EMBL" id="CADEHS020000646">
    <property type="protein sequence ID" value="CAG9956939.1"/>
    <property type="molecule type" value="Genomic_DNA"/>
</dbReference>
<reference evidence="1" key="2">
    <citation type="submission" date="2021-10" db="EMBL/GenBank/DDBJ databases">
        <authorList>
            <person name="Piombo E."/>
        </authorList>
    </citation>
    <scope>NUCLEOTIDE SEQUENCE</scope>
</reference>
<proteinExistence type="predicted"/>
<reference evidence="1" key="1">
    <citation type="submission" date="2020-04" db="EMBL/GenBank/DDBJ databases">
        <authorList>
            <person name="Broberg M."/>
        </authorList>
    </citation>
    <scope>NUCLEOTIDE SEQUENCE</scope>
</reference>
<protein>
    <submittedName>
        <fullName evidence="1">Uncharacterized protein</fullName>
    </submittedName>
</protein>
<accession>A0ACA9UU09</accession>
<evidence type="ECO:0000313" key="2">
    <source>
        <dbReference type="Proteomes" id="UP000836387"/>
    </source>
</evidence>
<organism evidence="1 2">
    <name type="scientific">Clonostachys rosea f. rosea IK726</name>
    <dbReference type="NCBI Taxonomy" id="1349383"/>
    <lineage>
        <taxon>Eukaryota</taxon>
        <taxon>Fungi</taxon>
        <taxon>Dikarya</taxon>
        <taxon>Ascomycota</taxon>
        <taxon>Pezizomycotina</taxon>
        <taxon>Sordariomycetes</taxon>
        <taxon>Hypocreomycetidae</taxon>
        <taxon>Hypocreales</taxon>
        <taxon>Bionectriaceae</taxon>
        <taxon>Clonostachys</taxon>
    </lineage>
</organism>
<dbReference type="Proteomes" id="UP000836387">
    <property type="component" value="Unassembled WGS sequence"/>
</dbReference>
<gene>
    <name evidence="1" type="ORF">CRV2_00015496</name>
</gene>
<evidence type="ECO:0000313" key="1">
    <source>
        <dbReference type="EMBL" id="CAG9956939.1"/>
    </source>
</evidence>
<name>A0ACA9UU09_BIOOC</name>
<comment type="caution">
    <text evidence="1">The sequence shown here is derived from an EMBL/GenBank/DDBJ whole genome shotgun (WGS) entry which is preliminary data.</text>
</comment>
<keyword evidence="2" id="KW-1185">Reference proteome</keyword>
<sequence>MCRYSFSKYGDNSMSRQSSVVVPGLHLFYLAPANREAIKVVTSPINSEFRASQRAEEEIGTAALSVGFIPSAKGGKTLLTLGRKGDITIECGGEGISDIHCSFKINPETGVVMLHDNSDNNTTHVRGHAFPERRSRKVAMTPGKYELFNIGRHRKIKFKLVWSGDVEDALVRGKVLSTIRNLDARVESRSSTKKINRCVKAGILGSGRCGIVYRAIDLDTGAVVALKTYKKNDNRSEQLPKFLLRKFAKSEVKNLAKSKHPHIAKFISSSGFDEGRPEIFLRVEEGSLASLLLDTNAMREPSKSEQLLKIGKSVMKQMLEALHYLNTKGIVHRDVKPQNILYSTRSKGRYRFVLADFGLSECTSVFSYSWLSVGTMVFMAPETFEYCVKLTTKIDVWALYVTMLVVYDIDGFAKNCLKCNNHHQVHDLVRKIKSKRHSLIEPFREMASTKPENRASARRILKQWPAITWPQVNEEATLSDGSESDRTGSFYTAYKGHGSDRTVSDGSMSDTSAETPRSRRNTMPATLPESVRQSQMEFFRKYQVADSDCDTWSETEESKTPRRHTVKSFGTVAFDEPRRTVNPRGVPDRLSCNLQAVVFDELFRDQ</sequence>